<sequence length="142" mass="15479">MLQKLLFITLLLVGFNAFALKQESGNLAPPGVDVYIISPADGDIVSQTFRVRFGLRGMGIAPAGIDRVKTAHHHLLIDTKVLPNLTKPLQATDKVRHFGGGQTETQLTLKPGKHTLQLLLGNYAHVPHDKPLMSTKITVTVK</sequence>
<dbReference type="Pfam" id="PF14347">
    <property type="entry name" value="DUF4399"/>
    <property type="match status" value="1"/>
</dbReference>
<evidence type="ECO:0000259" key="2">
    <source>
        <dbReference type="Pfam" id="PF14347"/>
    </source>
</evidence>
<gene>
    <name evidence="3" type="ORF">MT2528_3304</name>
    <name evidence="4" type="ORF">NVI5450_3505</name>
</gene>
<keyword evidence="1" id="KW-0732">Signal</keyword>
<keyword evidence="5" id="KW-1185">Reference proteome</keyword>
<dbReference type="GeneID" id="61297134"/>
<feature type="chain" id="PRO_5015029895" description="DUF4399 domain-containing protein" evidence="1">
    <location>
        <begin position="20"/>
        <end position="142"/>
    </location>
</feature>
<dbReference type="EMBL" id="FPLD01000097">
    <property type="protein sequence ID" value="SGZ09826.1"/>
    <property type="molecule type" value="Genomic_DNA"/>
</dbReference>
<dbReference type="Proteomes" id="UP000182660">
    <property type="component" value="Unassembled WGS sequence"/>
</dbReference>
<proteinExistence type="predicted"/>
<dbReference type="HOGENOM" id="CLU_116275_2_0_6"/>
<dbReference type="InterPro" id="IPR025512">
    <property type="entry name" value="DUF4399"/>
</dbReference>
<dbReference type="RefSeq" id="WP_045110796.1">
    <property type="nucleotide sequence ID" value="NZ_CAWQZC010000130.1"/>
</dbReference>
<evidence type="ECO:0000313" key="6">
    <source>
        <dbReference type="Proteomes" id="UP000183794"/>
    </source>
</evidence>
<evidence type="ECO:0000313" key="4">
    <source>
        <dbReference type="EMBL" id="SGZ09826.1"/>
    </source>
</evidence>
<accession>A0A090IHP5</accession>
<dbReference type="EMBL" id="FPLJ01000073">
    <property type="protein sequence ID" value="SGY96926.1"/>
    <property type="molecule type" value="Genomic_DNA"/>
</dbReference>
<evidence type="ECO:0000313" key="3">
    <source>
        <dbReference type="EMBL" id="SGY96926.1"/>
    </source>
</evidence>
<protein>
    <recommendedName>
        <fullName evidence="2">DUF4399 domain-containing protein</fullName>
    </recommendedName>
</protein>
<dbReference type="AlphaFoldDB" id="A0A090IHP5"/>
<evidence type="ECO:0000313" key="5">
    <source>
        <dbReference type="Proteomes" id="UP000182660"/>
    </source>
</evidence>
<dbReference type="STRING" id="80854.MVIS_2662"/>
<organism evidence="4 6">
    <name type="scientific">Moritella viscosa</name>
    <dbReference type="NCBI Taxonomy" id="80854"/>
    <lineage>
        <taxon>Bacteria</taxon>
        <taxon>Pseudomonadati</taxon>
        <taxon>Pseudomonadota</taxon>
        <taxon>Gammaproteobacteria</taxon>
        <taxon>Alteromonadales</taxon>
        <taxon>Moritellaceae</taxon>
        <taxon>Moritella</taxon>
    </lineage>
</organism>
<dbReference type="OrthoDB" id="531568at2"/>
<dbReference type="Proteomes" id="UP000183794">
    <property type="component" value="Unassembled WGS sequence"/>
</dbReference>
<feature type="signal peptide" evidence="1">
    <location>
        <begin position="1"/>
        <end position="19"/>
    </location>
</feature>
<dbReference type="PATRIC" id="fig|80854.5.peg.2831"/>
<reference evidence="3 5" key="1">
    <citation type="submission" date="2016-11" db="EMBL/GenBank/DDBJ databases">
        <authorList>
            <person name="Klemetsen T."/>
        </authorList>
    </citation>
    <scope>NUCLEOTIDE SEQUENCE [LARGE SCALE GENOMIC DNA]</scope>
    <source>
        <strain evidence="3">MT 2528</strain>
    </source>
</reference>
<name>A0A090IHP5_9GAMM</name>
<dbReference type="KEGG" id="mvs:MVIS_2662"/>
<evidence type="ECO:0000256" key="1">
    <source>
        <dbReference type="SAM" id="SignalP"/>
    </source>
</evidence>
<feature type="domain" description="DUF4399" evidence="2">
    <location>
        <begin position="51"/>
        <end position="142"/>
    </location>
</feature>
<reference evidence="4 6" key="2">
    <citation type="submission" date="2016-11" db="EMBL/GenBank/DDBJ databases">
        <authorList>
            <person name="Jaros S."/>
            <person name="Januszkiewicz K."/>
            <person name="Wedrychowicz H."/>
        </authorList>
    </citation>
    <scope>NUCLEOTIDE SEQUENCE [LARGE SCALE GENOMIC DNA]</scope>
    <source>
        <strain evidence="4">NVI 5450</strain>
    </source>
</reference>